<comment type="caution">
    <text evidence="2">The sequence shown here is derived from an EMBL/GenBank/DDBJ whole genome shotgun (WGS) entry which is preliminary data.</text>
</comment>
<evidence type="ECO:0000313" key="3">
    <source>
        <dbReference type="Proteomes" id="UP001054945"/>
    </source>
</evidence>
<reference evidence="2 3" key="1">
    <citation type="submission" date="2021-06" db="EMBL/GenBank/DDBJ databases">
        <title>Caerostris extrusa draft genome.</title>
        <authorList>
            <person name="Kono N."/>
            <person name="Arakawa K."/>
        </authorList>
    </citation>
    <scope>NUCLEOTIDE SEQUENCE [LARGE SCALE GENOMIC DNA]</scope>
</reference>
<proteinExistence type="predicted"/>
<dbReference type="EMBL" id="BPLR01008294">
    <property type="protein sequence ID" value="GIY23615.1"/>
    <property type="molecule type" value="Genomic_DNA"/>
</dbReference>
<accession>A0AAV4RTJ7</accession>
<dbReference type="Proteomes" id="UP001054945">
    <property type="component" value="Unassembled WGS sequence"/>
</dbReference>
<keyword evidence="1" id="KW-1133">Transmembrane helix</keyword>
<evidence type="ECO:0000256" key="1">
    <source>
        <dbReference type="SAM" id="Phobius"/>
    </source>
</evidence>
<protein>
    <submittedName>
        <fullName evidence="2">Uncharacterized protein</fullName>
    </submittedName>
</protein>
<feature type="transmembrane region" description="Helical" evidence="1">
    <location>
        <begin position="15"/>
        <end position="33"/>
    </location>
</feature>
<keyword evidence="3" id="KW-1185">Reference proteome</keyword>
<dbReference type="AlphaFoldDB" id="A0AAV4RTJ7"/>
<name>A0AAV4RTJ7_CAEEX</name>
<evidence type="ECO:0000313" key="2">
    <source>
        <dbReference type="EMBL" id="GIY23615.1"/>
    </source>
</evidence>
<organism evidence="2 3">
    <name type="scientific">Caerostris extrusa</name>
    <name type="common">Bark spider</name>
    <name type="synonym">Caerostris bankana</name>
    <dbReference type="NCBI Taxonomy" id="172846"/>
    <lineage>
        <taxon>Eukaryota</taxon>
        <taxon>Metazoa</taxon>
        <taxon>Ecdysozoa</taxon>
        <taxon>Arthropoda</taxon>
        <taxon>Chelicerata</taxon>
        <taxon>Arachnida</taxon>
        <taxon>Araneae</taxon>
        <taxon>Araneomorphae</taxon>
        <taxon>Entelegynae</taxon>
        <taxon>Araneoidea</taxon>
        <taxon>Araneidae</taxon>
        <taxon>Caerostris</taxon>
    </lineage>
</organism>
<keyword evidence="1" id="KW-0812">Transmembrane</keyword>
<keyword evidence="1" id="KW-0472">Membrane</keyword>
<sequence>MEKPKRNLDGSRKVLFFYGNTIPLFFTVYSFVLKTRLFNFRLFPLLLKQSGSFQDSVNYPSRSVPFRYQSEEVALAERNIKEGSLAHPFIKRLTSAITLGADGEYE</sequence>
<gene>
    <name evidence="2" type="ORF">CEXT_689421</name>
</gene>